<organism evidence="1 2">
    <name type="scientific">Usitatibacter rugosus</name>
    <dbReference type="NCBI Taxonomy" id="2732067"/>
    <lineage>
        <taxon>Bacteria</taxon>
        <taxon>Pseudomonadati</taxon>
        <taxon>Pseudomonadota</taxon>
        <taxon>Betaproteobacteria</taxon>
        <taxon>Nitrosomonadales</taxon>
        <taxon>Usitatibacteraceae</taxon>
        <taxon>Usitatibacter</taxon>
    </lineage>
</organism>
<dbReference type="KEGG" id="uru:DSM104443_03200"/>
<keyword evidence="2" id="KW-1185">Reference proteome</keyword>
<proteinExistence type="predicted"/>
<protein>
    <recommendedName>
        <fullName evidence="3">TIR domain-containing protein</fullName>
    </recommendedName>
</protein>
<dbReference type="InterPro" id="IPR035897">
    <property type="entry name" value="Toll_tir_struct_dom_sf"/>
</dbReference>
<name>A0A6M4GXX9_9PROT</name>
<gene>
    <name evidence="1" type="ORF">DSM104443_03200</name>
</gene>
<sequence length="374" mass="41269">MVPFFEAVERTLVGGAGTAGYIASGEDLGIEIRRFRGTWLAEADLLPAMDGAEHSLVVAFVDHHLVEDIDAGRMLVDAWKIARDSKGRHSLLLLCFNERERDNLIGRYGDLKSNQAVVIDQLGERAIRPALVGVRFLHECRRLLATALELKGVPGFLHLFISHAKLDGLPLAQSLQHHIKTIPWLTAFYDATDLAGVVDWEGELERSASTSLLIILRTDAYEHRPWCQKEALWAEESGVPTVLVEARPGLFYPAGELPLERMPSVRIPDGNLLRVLNAALRESLRYLLFQRRVVSLRAAGLLAPTLLVRAFSYPPSMSGILKVCHEIGMSEAVIIYPDPQLRSGPFEAAEALVAKKAPNARLTTPTTLFASPPP</sequence>
<evidence type="ECO:0000313" key="2">
    <source>
        <dbReference type="Proteomes" id="UP000501534"/>
    </source>
</evidence>
<dbReference type="Gene3D" id="3.40.50.10140">
    <property type="entry name" value="Toll/interleukin-1 receptor homology (TIR) domain"/>
    <property type="match status" value="1"/>
</dbReference>
<evidence type="ECO:0008006" key="3">
    <source>
        <dbReference type="Google" id="ProtNLM"/>
    </source>
</evidence>
<reference evidence="1 2" key="1">
    <citation type="submission" date="2020-04" db="EMBL/GenBank/DDBJ databases">
        <title>Usitatibacter rugosus gen. nov., sp. nov. and Usitatibacter palustris sp. nov., novel members of Usitatibacteraceae fam. nov. within the order Nitrosomonadales isolated from soil.</title>
        <authorList>
            <person name="Huber K.J."/>
            <person name="Neumann-Schaal M."/>
            <person name="Geppert A."/>
            <person name="Luckner M."/>
            <person name="Wanner G."/>
            <person name="Overmann J."/>
        </authorList>
    </citation>
    <scope>NUCLEOTIDE SEQUENCE [LARGE SCALE GENOMIC DNA]</scope>
    <source>
        <strain evidence="1 2">0125_3</strain>
    </source>
</reference>
<dbReference type="Proteomes" id="UP000501534">
    <property type="component" value="Chromosome"/>
</dbReference>
<accession>A0A6M4GXX9</accession>
<evidence type="ECO:0000313" key="1">
    <source>
        <dbReference type="EMBL" id="QJR12116.1"/>
    </source>
</evidence>
<dbReference type="EMBL" id="CP053069">
    <property type="protein sequence ID" value="QJR12116.1"/>
    <property type="molecule type" value="Genomic_DNA"/>
</dbReference>
<dbReference type="AlphaFoldDB" id="A0A6M4GXX9"/>